<protein>
    <recommendedName>
        <fullName evidence="1">N-acetyltransferase domain-containing protein</fullName>
    </recommendedName>
</protein>
<organism evidence="2 3">
    <name type="scientific">Sclerotinia sclerotiorum (strain ATCC 18683 / 1980 / Ss-1)</name>
    <name type="common">White mold</name>
    <name type="synonym">Whetzelinia sclerotiorum</name>
    <dbReference type="NCBI Taxonomy" id="665079"/>
    <lineage>
        <taxon>Eukaryota</taxon>
        <taxon>Fungi</taxon>
        <taxon>Dikarya</taxon>
        <taxon>Ascomycota</taxon>
        <taxon>Pezizomycotina</taxon>
        <taxon>Leotiomycetes</taxon>
        <taxon>Helotiales</taxon>
        <taxon>Sclerotiniaceae</taxon>
        <taxon>Sclerotinia</taxon>
    </lineage>
</organism>
<sequence>MTSSESSKFFTEDWTITIPTHPNLRFIRLIPTRYNHLVRIFSNPLNDPHNPAPTSANWKESDTHDLIKTYTQRYTSAKTAHNALALLVEEKGKIVGIGLMHELEYQPGVANIGTILEEEARGHGVGRVLMELLLRLSNELDVGAVEVATMKGNSPMRGLMRSLGIGETEAERILPGNKKVADVMFKDIDRKRWKDFEFELEFVGDGG</sequence>
<dbReference type="InterPro" id="IPR000182">
    <property type="entry name" value="GNAT_dom"/>
</dbReference>
<dbReference type="VEuPathDB" id="FungiDB:sscle_10g076940"/>
<evidence type="ECO:0000259" key="1">
    <source>
        <dbReference type="PROSITE" id="PS51186"/>
    </source>
</evidence>
<name>A0A1D9QD99_SCLS1</name>
<dbReference type="AlphaFoldDB" id="A0A1D9QD99"/>
<dbReference type="OMA" id="RFFTKDW"/>
<dbReference type="Proteomes" id="UP000177798">
    <property type="component" value="Chromosome 10"/>
</dbReference>
<evidence type="ECO:0000313" key="3">
    <source>
        <dbReference type="Proteomes" id="UP000177798"/>
    </source>
</evidence>
<accession>A0A1D9QD99</accession>
<proteinExistence type="predicted"/>
<gene>
    <name evidence="2" type="ORF">sscle_10g076940</name>
</gene>
<dbReference type="InterPro" id="IPR016181">
    <property type="entry name" value="Acyl_CoA_acyltransferase"/>
</dbReference>
<reference evidence="3" key="1">
    <citation type="journal article" date="2017" name="Genome Biol. Evol.">
        <title>The complete genome sequence of the phytopathogenic fungus Sclerotinia sclerotiorum reveals insights into the genome architecture of broad host range pathogens.</title>
        <authorList>
            <person name="Derbyshire M."/>
            <person name="Denton-Giles M."/>
            <person name="Hegedus D."/>
            <person name="Seifbarghy S."/>
            <person name="Rollins J."/>
            <person name="van Kan J."/>
            <person name="Seidl M.F."/>
            <person name="Faino L."/>
            <person name="Mbengue M."/>
            <person name="Navaud O."/>
            <person name="Raffaele S."/>
            <person name="Hammond-Kosack K."/>
            <person name="Heard S."/>
            <person name="Oliver R."/>
        </authorList>
    </citation>
    <scope>NUCLEOTIDE SEQUENCE [LARGE SCALE GENOMIC DNA]</scope>
    <source>
        <strain evidence="3">ATCC 18683 / 1980 / Ss-1</strain>
    </source>
</reference>
<dbReference type="SUPFAM" id="SSF55729">
    <property type="entry name" value="Acyl-CoA N-acyltransferases (Nat)"/>
    <property type="match status" value="1"/>
</dbReference>
<dbReference type="GO" id="GO:0016747">
    <property type="term" value="F:acyltransferase activity, transferring groups other than amino-acyl groups"/>
    <property type="evidence" value="ECO:0007669"/>
    <property type="project" value="InterPro"/>
</dbReference>
<dbReference type="EMBL" id="CP017823">
    <property type="protein sequence ID" value="APA12924.1"/>
    <property type="molecule type" value="Genomic_DNA"/>
</dbReference>
<evidence type="ECO:0000313" key="2">
    <source>
        <dbReference type="EMBL" id="APA12924.1"/>
    </source>
</evidence>
<dbReference type="CDD" id="cd04301">
    <property type="entry name" value="NAT_SF"/>
    <property type="match status" value="1"/>
</dbReference>
<dbReference type="OrthoDB" id="4224637at2759"/>
<feature type="domain" description="N-acetyltransferase" evidence="1">
    <location>
        <begin position="24"/>
        <end position="189"/>
    </location>
</feature>
<dbReference type="Pfam" id="PF00583">
    <property type="entry name" value="Acetyltransf_1"/>
    <property type="match status" value="1"/>
</dbReference>
<dbReference type="KEGG" id="ssl:SS1G_08400"/>
<dbReference type="PROSITE" id="PS51186">
    <property type="entry name" value="GNAT"/>
    <property type="match status" value="1"/>
</dbReference>
<dbReference type="RefSeq" id="XP_001590660.1">
    <property type="nucleotide sequence ID" value="XM_001590610.1"/>
</dbReference>
<dbReference type="Gene3D" id="3.40.630.30">
    <property type="match status" value="1"/>
</dbReference>